<evidence type="ECO:0000256" key="8">
    <source>
        <dbReference type="ARBA" id="ARBA00023065"/>
    </source>
</evidence>
<evidence type="ECO:0000259" key="13">
    <source>
        <dbReference type="Pfam" id="PF07885"/>
    </source>
</evidence>
<keyword evidence="6" id="KW-0630">Potassium</keyword>
<accession>A0AAE0BES2</accession>
<comment type="caution">
    <text evidence="15">The sequence shown here is derived from an EMBL/GenBank/DDBJ whole genome shotgun (WGS) entry which is preliminary data.</text>
</comment>
<dbReference type="SUPFAM" id="SSF81324">
    <property type="entry name" value="Voltage-gated potassium channels"/>
    <property type="match status" value="1"/>
</dbReference>
<keyword evidence="4 12" id="KW-0812">Transmembrane</keyword>
<dbReference type="PANTHER" id="PTHR10027">
    <property type="entry name" value="CALCIUM-ACTIVATED POTASSIUM CHANNEL ALPHA CHAIN"/>
    <property type="match status" value="1"/>
</dbReference>
<evidence type="ECO:0008006" key="17">
    <source>
        <dbReference type="Google" id="ProtNLM"/>
    </source>
</evidence>
<dbReference type="Gene3D" id="1.10.287.70">
    <property type="match status" value="1"/>
</dbReference>
<feature type="domain" description="Potassium channel" evidence="13">
    <location>
        <begin position="238"/>
        <end position="284"/>
    </location>
</feature>
<evidence type="ECO:0000256" key="4">
    <source>
        <dbReference type="ARBA" id="ARBA00022692"/>
    </source>
</evidence>
<keyword evidence="8" id="KW-0406">Ion transport</keyword>
<keyword evidence="2" id="KW-0813">Transport</keyword>
<feature type="domain" description="RCK N-terminal" evidence="14">
    <location>
        <begin position="313"/>
        <end position="432"/>
    </location>
</feature>
<feature type="transmembrane region" description="Helical" evidence="12">
    <location>
        <begin position="202"/>
        <end position="222"/>
    </location>
</feature>
<feature type="transmembrane region" description="Helical" evidence="12">
    <location>
        <begin position="242"/>
        <end position="259"/>
    </location>
</feature>
<evidence type="ECO:0000256" key="6">
    <source>
        <dbReference type="ARBA" id="ARBA00022958"/>
    </source>
</evidence>
<evidence type="ECO:0000256" key="7">
    <source>
        <dbReference type="ARBA" id="ARBA00022989"/>
    </source>
</evidence>
<dbReference type="Pfam" id="PF07885">
    <property type="entry name" value="Ion_trans_2"/>
    <property type="match status" value="1"/>
</dbReference>
<evidence type="ECO:0000313" key="15">
    <source>
        <dbReference type="EMBL" id="KAK3235141.1"/>
    </source>
</evidence>
<sequence length="506" mass="56954">MAGAEQDIADGADWHLTLSQAIACLCCEFVILLCSIPLHWAYERYAKTQDGTGRVHLLKKKVIGDRFQAAHRRYWKYLRAWELCNFALSALTLHFWISKTYAQAIPDTIYRTEKLTSLFFLLSFMFDFLRWEFSPKILTRFQSFVDLLSFSSLFLQRDHIDSWLSFSFLRVYSAYRSYLVLEALDFNPLGFNDIKRQLIKTLLKFITMVVIMTGFLFTVEILGDVDGLTDKYIEADMGRVSFFSMFYMVMITISTVGYGDLSPVTVPGRFIICISIIYGVVFFTHETQQILDLQSHEYDGRGRYILRRKNSVQKDHVVIFGGMLDTESTAELETFLEELFNVRHTLRRGVEQAPDVVIMSQSAASPTLRELVTSSALHADNITLLQGNPFAEEDLDRCQVAKCGMLFVFPNLYSSDPDAEDEHGILLASALLKVVRMARMSEDGEGGEDGGVARVVAVVRMGGEDGGEDGEDGEGGEDGKGGEVVRVVRMVMVVAMVAAADVDVVL</sequence>
<dbReference type="PANTHER" id="PTHR10027:SF10">
    <property type="entry name" value="SLOWPOKE 2, ISOFORM D"/>
    <property type="match status" value="1"/>
</dbReference>
<evidence type="ECO:0000313" key="16">
    <source>
        <dbReference type="Proteomes" id="UP001190700"/>
    </source>
</evidence>
<dbReference type="GO" id="GO:0005267">
    <property type="term" value="F:potassium channel activity"/>
    <property type="evidence" value="ECO:0007669"/>
    <property type="project" value="UniProtKB-KW"/>
</dbReference>
<evidence type="ECO:0000259" key="14">
    <source>
        <dbReference type="Pfam" id="PF22614"/>
    </source>
</evidence>
<evidence type="ECO:0000256" key="10">
    <source>
        <dbReference type="ARBA" id="ARBA00023303"/>
    </source>
</evidence>
<dbReference type="AlphaFoldDB" id="A0AAE0BES2"/>
<dbReference type="GO" id="GO:0016020">
    <property type="term" value="C:membrane"/>
    <property type="evidence" value="ECO:0007669"/>
    <property type="project" value="UniProtKB-SubCell"/>
</dbReference>
<feature type="transmembrane region" description="Helical" evidence="12">
    <location>
        <begin position="266"/>
        <end position="285"/>
    </location>
</feature>
<evidence type="ECO:0000256" key="2">
    <source>
        <dbReference type="ARBA" id="ARBA00022448"/>
    </source>
</evidence>
<dbReference type="InterPro" id="IPR003148">
    <property type="entry name" value="RCK_N"/>
</dbReference>
<dbReference type="InterPro" id="IPR013099">
    <property type="entry name" value="K_chnl_dom"/>
</dbReference>
<keyword evidence="3" id="KW-0633">Potassium transport</keyword>
<dbReference type="Proteomes" id="UP001190700">
    <property type="component" value="Unassembled WGS sequence"/>
</dbReference>
<protein>
    <recommendedName>
        <fullName evidence="17">Potassium channel domain-containing protein</fullName>
    </recommendedName>
</protein>
<evidence type="ECO:0000256" key="11">
    <source>
        <dbReference type="ARBA" id="ARBA00034430"/>
    </source>
</evidence>
<keyword evidence="9 12" id="KW-0472">Membrane</keyword>
<name>A0AAE0BES2_9CHLO</name>
<gene>
    <name evidence="15" type="ORF">CYMTET_54643</name>
</gene>
<evidence type="ECO:0000256" key="5">
    <source>
        <dbReference type="ARBA" id="ARBA00022826"/>
    </source>
</evidence>
<comment type="subcellular location">
    <subcellularLocation>
        <location evidence="1">Membrane</location>
        <topology evidence="1">Multi-pass membrane protein</topology>
    </subcellularLocation>
</comment>
<dbReference type="EMBL" id="LGRX02035360">
    <property type="protein sequence ID" value="KAK3235141.1"/>
    <property type="molecule type" value="Genomic_DNA"/>
</dbReference>
<keyword evidence="7 12" id="KW-1133">Transmembrane helix</keyword>
<keyword evidence="16" id="KW-1185">Reference proteome</keyword>
<comment type="catalytic activity">
    <reaction evidence="11">
        <text>K(+)(in) = K(+)(out)</text>
        <dbReference type="Rhea" id="RHEA:29463"/>
        <dbReference type="ChEBI" id="CHEBI:29103"/>
    </reaction>
</comment>
<keyword evidence="5" id="KW-0631">Potassium channel</keyword>
<reference evidence="15 16" key="1">
    <citation type="journal article" date="2015" name="Genome Biol. Evol.">
        <title>Comparative Genomics of a Bacterivorous Green Alga Reveals Evolutionary Causalities and Consequences of Phago-Mixotrophic Mode of Nutrition.</title>
        <authorList>
            <person name="Burns J.A."/>
            <person name="Paasch A."/>
            <person name="Narechania A."/>
            <person name="Kim E."/>
        </authorList>
    </citation>
    <scope>NUCLEOTIDE SEQUENCE [LARGE SCALE GENOMIC DNA]</scope>
    <source>
        <strain evidence="15 16">PLY_AMNH</strain>
    </source>
</reference>
<evidence type="ECO:0000256" key="3">
    <source>
        <dbReference type="ARBA" id="ARBA00022538"/>
    </source>
</evidence>
<feature type="transmembrane region" description="Helical" evidence="12">
    <location>
        <begin position="20"/>
        <end position="42"/>
    </location>
</feature>
<evidence type="ECO:0000256" key="9">
    <source>
        <dbReference type="ARBA" id="ARBA00023136"/>
    </source>
</evidence>
<evidence type="ECO:0000256" key="12">
    <source>
        <dbReference type="SAM" id="Phobius"/>
    </source>
</evidence>
<evidence type="ECO:0000256" key="1">
    <source>
        <dbReference type="ARBA" id="ARBA00004141"/>
    </source>
</evidence>
<keyword evidence="10" id="KW-0407">Ion channel</keyword>
<organism evidence="15 16">
    <name type="scientific">Cymbomonas tetramitiformis</name>
    <dbReference type="NCBI Taxonomy" id="36881"/>
    <lineage>
        <taxon>Eukaryota</taxon>
        <taxon>Viridiplantae</taxon>
        <taxon>Chlorophyta</taxon>
        <taxon>Pyramimonadophyceae</taxon>
        <taxon>Pyramimonadales</taxon>
        <taxon>Pyramimonadaceae</taxon>
        <taxon>Cymbomonas</taxon>
    </lineage>
</organism>
<proteinExistence type="predicted"/>
<dbReference type="InterPro" id="IPR047871">
    <property type="entry name" value="K_chnl_Slo-like"/>
</dbReference>
<dbReference type="Pfam" id="PF22614">
    <property type="entry name" value="Slo-like_RCK"/>
    <property type="match status" value="1"/>
</dbReference>